<dbReference type="Proteomes" id="UP000660975">
    <property type="component" value="Unassembled WGS sequence"/>
</dbReference>
<protein>
    <submittedName>
        <fullName evidence="4">Uncharacterized protein</fullName>
    </submittedName>
</protein>
<dbReference type="EMBL" id="BLLO01000030">
    <property type="protein sequence ID" value="GFH80598.1"/>
    <property type="molecule type" value="Genomic_DNA"/>
</dbReference>
<dbReference type="EMBL" id="BLLO01000025">
    <property type="protein sequence ID" value="GFH79842.1"/>
    <property type="molecule type" value="Genomic_DNA"/>
</dbReference>
<dbReference type="Proteomes" id="UP000480804">
    <property type="component" value="Unassembled WGS sequence"/>
</dbReference>
<evidence type="ECO:0000313" key="4">
    <source>
        <dbReference type="EMBL" id="GGU63023.1"/>
    </source>
</evidence>
<feature type="region of interest" description="Disordered" evidence="1">
    <location>
        <begin position="1"/>
        <end position="41"/>
    </location>
</feature>
<keyword evidence="5" id="KW-1185">Reference proteome</keyword>
<comment type="caution">
    <text evidence="4">The sequence shown here is derived from an EMBL/GenBank/DDBJ whole genome shotgun (WGS) entry which is preliminary data.</text>
</comment>
<evidence type="ECO:0000313" key="3">
    <source>
        <dbReference type="EMBL" id="GFH80598.1"/>
    </source>
</evidence>
<sequence length="105" mass="10491">MSSGSTTAEVRAPAEREAPGRRPAIPTQPAPPADARAETADGCATLTASLAGHRVTADSAGGHRALGLPDGPKGAVALDVRTGDRAGCLCRRSATRARRCGSGTS</sequence>
<accession>A0A6A0CR34</accession>
<evidence type="ECO:0000256" key="1">
    <source>
        <dbReference type="SAM" id="MobiDB-lite"/>
    </source>
</evidence>
<proteinExistence type="predicted"/>
<dbReference type="EMBL" id="BMSC01000003">
    <property type="protein sequence ID" value="GGU63023.1"/>
    <property type="molecule type" value="Genomic_DNA"/>
</dbReference>
<evidence type="ECO:0000313" key="2">
    <source>
        <dbReference type="EMBL" id="GFH79842.1"/>
    </source>
</evidence>
<reference evidence="4" key="3">
    <citation type="submission" date="2020-09" db="EMBL/GenBank/DDBJ databases">
        <authorList>
            <person name="Sun Q."/>
            <person name="Ohkuma M."/>
        </authorList>
    </citation>
    <scope>NUCLEOTIDE SEQUENCE</scope>
    <source>
        <strain evidence="4">JCM 4136</strain>
    </source>
</reference>
<reference evidence="2 5" key="2">
    <citation type="submission" date="2020-02" db="EMBL/GenBank/DDBJ databases">
        <title>Whole genome shotgun sequence of Streptomyces gougerotii NBRC 13043.</title>
        <authorList>
            <person name="Ichikawa N."/>
            <person name="Komaki H."/>
            <person name="Tamura T."/>
        </authorList>
    </citation>
    <scope>NUCLEOTIDE SEQUENCE [LARGE SCALE GENOMIC DNA]</scope>
    <source>
        <strain evidence="2 5">NBRC 13043</strain>
    </source>
</reference>
<dbReference type="AlphaFoldDB" id="A0A6A0CR34"/>
<gene>
    <name evidence="4" type="ORF">GCM10010227_15600</name>
    <name evidence="2" type="ORF">Sgou_45120</name>
    <name evidence="3" type="ORF">Sgou_52680</name>
</gene>
<evidence type="ECO:0000313" key="5">
    <source>
        <dbReference type="Proteomes" id="UP000480804"/>
    </source>
</evidence>
<organism evidence="4 6">
    <name type="scientific">Streptomyces gougerotii</name>
    <dbReference type="NCBI Taxonomy" id="53448"/>
    <lineage>
        <taxon>Bacteria</taxon>
        <taxon>Bacillati</taxon>
        <taxon>Actinomycetota</taxon>
        <taxon>Actinomycetes</taxon>
        <taxon>Kitasatosporales</taxon>
        <taxon>Streptomycetaceae</taxon>
        <taxon>Streptomyces</taxon>
        <taxon>Streptomyces diastaticus group</taxon>
    </lineage>
</organism>
<reference evidence="4" key="1">
    <citation type="journal article" date="2014" name="Int. J. Syst. Evol. Microbiol.">
        <title>Complete genome sequence of Corynebacterium casei LMG S-19264T (=DSM 44701T), isolated from a smear-ripened cheese.</title>
        <authorList>
            <consortium name="US DOE Joint Genome Institute (JGI-PGF)"/>
            <person name="Walter F."/>
            <person name="Albersmeier A."/>
            <person name="Kalinowski J."/>
            <person name="Ruckert C."/>
        </authorList>
    </citation>
    <scope>NUCLEOTIDE SEQUENCE</scope>
    <source>
        <strain evidence="4">JCM 4136</strain>
    </source>
</reference>
<name>A0A6A0CR34_9ACTN</name>
<evidence type="ECO:0000313" key="6">
    <source>
        <dbReference type="Proteomes" id="UP000660975"/>
    </source>
</evidence>